<feature type="compositionally biased region" description="Polar residues" evidence="1">
    <location>
        <begin position="79"/>
        <end position="90"/>
    </location>
</feature>
<dbReference type="Proteomes" id="UP000031512">
    <property type="component" value="Chromosome 3"/>
</dbReference>
<accession>L0B072</accession>
<evidence type="ECO:0000313" key="2">
    <source>
        <dbReference type="EMBL" id="AFZ80661.1"/>
    </source>
</evidence>
<feature type="compositionally biased region" description="Low complexity" evidence="1">
    <location>
        <begin position="440"/>
        <end position="451"/>
    </location>
</feature>
<dbReference type="KEGG" id="beq:BEWA_000660"/>
<sequence length="991" mass="112814">MRFLPLCIVTLLILYTVFYLTRRTYAIGAAEIGDDVAGNVRGKSSGKGDKAPCGKPVETRSNIKGRQGQLRRNSRGPETAQSSHLSQQATLEDPLVLSEISSSSVDDILGESFLYDVELDDEDEDYEVHSKAPKDKVLPYTEELEDEEALENFGSPSQPSAPSPQPTEPKEVTKTFTTSKPATSAEESPIPRLAGRGVTTLDISTPNTSQHQSFDYNFAGNAIRLIVPKKGVTVKRLVDGTEEIWTPSSGEEFKHVDAYLNQDYEPKLVLLLVEGSSGMLRKSYAKNENKWEECKNYYEAIGKLNIQTKRESYFDIDISADKDTEDCTVFEVELLGIPTHSYFPKPGHFATGVRDGKASIWKGNNVSDRCISSIINTNGDKKVLELTVVENGSRVCKFFEKNGTEWKDITEKDFNGKVNGMKNGVTSQSAKDAPKASQGSSNPTSKSNTTPRQKRVYYVGAPKQQSHSPIGNIEFFVLVNGIPSTMDNLEFQSFINKITENVKFCKVLYNFFNGSALSIGIVEFDDISSCTTFLNKSKFQCVPMPLDIYNALKACKYYREGVIYEDVVKLICKLFSVPYHSNKLKSGLSADLSDEFLMEIEFEKVQGEMIKNGDFAIAAKLFPWFNISLLSLAGNYKRTFVKTMDSDMHKNLAFVSVDNSPARSMDKRNDIKSPSKHTTRDDSSKKRKKDEDFSHKKGKEEESLKRREEKKKSADEGSSSKKKVKRSEVEDKKKIKDRHSEHSKRSESKDRYRDDSRDKHRSSSSKDVYPDSREKHYGEDKRDMDRLKDKKYRKDLESRSRRSESSKDGKSSRSDKKSSGSTDKVKRARSKERPSKRKEDKDRNVKENEEKVPFKDSKKDEKKEPRKEERQKDIKLNKDFKSPFADVIRHSRDSEMKTDSTPKDNVEKDRRDVNNKKSGENVTDCKQITIKNSLDEPKKLLHPDLSKDLDSIRESKVRRLKLERKLRKASEKVSKRSKRVLLDKPEFKRRR</sequence>
<dbReference type="VEuPathDB" id="PiroplasmaDB:BEWA_000660"/>
<gene>
    <name evidence="2" type="ORF">BEWA_000660</name>
</gene>
<feature type="region of interest" description="Disordered" evidence="1">
    <location>
        <begin position="660"/>
        <end position="924"/>
    </location>
</feature>
<feature type="compositionally biased region" description="Basic and acidic residues" evidence="1">
    <location>
        <begin position="726"/>
        <end position="758"/>
    </location>
</feature>
<feature type="compositionally biased region" description="Basic and acidic residues" evidence="1">
    <location>
        <begin position="664"/>
        <end position="719"/>
    </location>
</feature>
<feature type="compositionally biased region" description="Polar residues" evidence="1">
    <location>
        <begin position="174"/>
        <end position="186"/>
    </location>
</feature>
<feature type="compositionally biased region" description="Basic and acidic residues" evidence="1">
    <location>
        <begin position="831"/>
        <end position="919"/>
    </location>
</feature>
<dbReference type="RefSeq" id="XP_004830327.1">
    <property type="nucleotide sequence ID" value="XM_004830270.1"/>
</dbReference>
<keyword evidence="3" id="KW-1185">Reference proteome</keyword>
<dbReference type="OrthoDB" id="365681at2759"/>
<dbReference type="GO" id="GO:0043484">
    <property type="term" value="P:regulation of RNA splicing"/>
    <property type="evidence" value="ECO:0007669"/>
    <property type="project" value="InterPro"/>
</dbReference>
<feature type="region of interest" description="Disordered" evidence="1">
    <location>
        <begin position="417"/>
        <end position="454"/>
    </location>
</feature>
<dbReference type="PANTHER" id="PTHR46528">
    <property type="entry name" value="PROTEIN SON"/>
    <property type="match status" value="1"/>
</dbReference>
<protein>
    <submittedName>
        <fullName evidence="2">Uncharacterized protein</fullName>
    </submittedName>
</protein>
<dbReference type="GO" id="GO:0051726">
    <property type="term" value="P:regulation of cell cycle"/>
    <property type="evidence" value="ECO:0007669"/>
    <property type="project" value="InterPro"/>
</dbReference>
<dbReference type="InterPro" id="IPR007480">
    <property type="entry name" value="DUF529"/>
</dbReference>
<dbReference type="GO" id="GO:0003723">
    <property type="term" value="F:RNA binding"/>
    <property type="evidence" value="ECO:0007669"/>
    <property type="project" value="InterPro"/>
</dbReference>
<organism evidence="2 3">
    <name type="scientific">Theileria equi strain WA</name>
    <dbReference type="NCBI Taxonomy" id="1537102"/>
    <lineage>
        <taxon>Eukaryota</taxon>
        <taxon>Sar</taxon>
        <taxon>Alveolata</taxon>
        <taxon>Apicomplexa</taxon>
        <taxon>Aconoidasida</taxon>
        <taxon>Piroplasmida</taxon>
        <taxon>Theileriidae</taxon>
        <taxon>Theileria</taxon>
    </lineage>
</organism>
<name>L0B072_THEEQ</name>
<dbReference type="AlphaFoldDB" id="L0B072"/>
<dbReference type="STRING" id="1537102.L0B072"/>
<dbReference type="InterPro" id="IPR032922">
    <property type="entry name" value="SON"/>
</dbReference>
<dbReference type="InterPro" id="IPR035979">
    <property type="entry name" value="RBD_domain_sf"/>
</dbReference>
<proteinExistence type="predicted"/>
<dbReference type="Pfam" id="PF04385">
    <property type="entry name" value="FAINT"/>
    <property type="match status" value="2"/>
</dbReference>
<dbReference type="PANTHER" id="PTHR46528:SF1">
    <property type="entry name" value="PROTEIN SON"/>
    <property type="match status" value="1"/>
</dbReference>
<dbReference type="SUPFAM" id="SSF54928">
    <property type="entry name" value="RNA-binding domain, RBD"/>
    <property type="match status" value="1"/>
</dbReference>
<dbReference type="eggNOG" id="ENOG502QXEI">
    <property type="taxonomic scope" value="Eukaryota"/>
</dbReference>
<feature type="compositionally biased region" description="Basic and acidic residues" evidence="1">
    <location>
        <begin position="768"/>
        <end position="818"/>
    </location>
</feature>
<dbReference type="GeneID" id="15805467"/>
<feature type="compositionally biased region" description="Basic and acidic residues" evidence="1">
    <location>
        <begin position="968"/>
        <end position="991"/>
    </location>
</feature>
<feature type="region of interest" description="Disordered" evidence="1">
    <location>
        <begin position="144"/>
        <end position="195"/>
    </location>
</feature>
<evidence type="ECO:0000256" key="1">
    <source>
        <dbReference type="SAM" id="MobiDB-lite"/>
    </source>
</evidence>
<dbReference type="EMBL" id="CP001670">
    <property type="protein sequence ID" value="AFZ80661.1"/>
    <property type="molecule type" value="Genomic_DNA"/>
</dbReference>
<reference evidence="2 3" key="1">
    <citation type="journal article" date="2012" name="BMC Genomics">
        <title>Comparative genomic analysis and phylogenetic position of Theileria equi.</title>
        <authorList>
            <person name="Kappmeyer L.S."/>
            <person name="Thiagarajan M."/>
            <person name="Herndon D.R."/>
            <person name="Ramsay J.D."/>
            <person name="Caler E."/>
            <person name="Djikeng A."/>
            <person name="Gillespie J.J."/>
            <person name="Lau A.O."/>
            <person name="Roalson E.H."/>
            <person name="Silva J.C."/>
            <person name="Silva M.G."/>
            <person name="Suarez C.E."/>
            <person name="Ueti M.W."/>
            <person name="Nene V.M."/>
            <person name="Mealey R.H."/>
            <person name="Knowles D.P."/>
            <person name="Brayton K.A."/>
        </authorList>
    </citation>
    <scope>NUCLEOTIDE SEQUENCE [LARGE SCALE GENOMIC DNA]</scope>
    <source>
        <strain evidence="2 3">WA</strain>
    </source>
</reference>
<feature type="region of interest" description="Disordered" evidence="1">
    <location>
        <begin position="38"/>
        <end position="90"/>
    </location>
</feature>
<evidence type="ECO:0000313" key="3">
    <source>
        <dbReference type="Proteomes" id="UP000031512"/>
    </source>
</evidence>
<feature type="region of interest" description="Disordered" evidence="1">
    <location>
        <begin position="964"/>
        <end position="991"/>
    </location>
</feature>